<feature type="region of interest" description="Disordered" evidence="1">
    <location>
        <begin position="103"/>
        <end position="137"/>
    </location>
</feature>
<evidence type="ECO:0000313" key="3">
    <source>
        <dbReference type="Proteomes" id="UP000807469"/>
    </source>
</evidence>
<dbReference type="AlphaFoldDB" id="A0A9P6CKW2"/>
<feature type="compositionally biased region" description="Basic and acidic residues" evidence="1">
    <location>
        <begin position="199"/>
        <end position="209"/>
    </location>
</feature>
<comment type="caution">
    <text evidence="2">The sequence shown here is derived from an EMBL/GenBank/DDBJ whole genome shotgun (WGS) entry which is preliminary data.</text>
</comment>
<keyword evidence="3" id="KW-1185">Reference proteome</keyword>
<accession>A0A9P6CKW2</accession>
<sequence>MHHFVWEMGEESVEISKLILSSISTGQPGNPSQSAGSGIRRNATSTTLNVVDVALLPPPSLPRSLLLAESCSPPLRDVAGFLFHHPEPLSPLQRGMWSAVFAPHTTPIPSDDEDRRTKVSDPTTTTDDDTDGAKQRRWDTRHVINGIQFQQRMAVDVQQRTVVDTRQRTMDDRDNKDEGDSLLSPCWRGEKVLRVRMGERGSMGEDSTARKAPMSDGQTRVSEGYQSAMDERGWRADGGPTADSGRPRMNKRQRLAMRRTRRGWASEGRARDKRGTCERGGSMKKASGVGWPRPETHLHLSHSLSRSLVPLFLLSLSQGEHGRRKDGEERVEGKEWTGGRVRGTGKRGRVDEEGRVGSSGPPCSLSRPPLPPFFLSGGENGRGEDGEERLGR</sequence>
<protein>
    <submittedName>
        <fullName evidence="2">Uncharacterized protein</fullName>
    </submittedName>
</protein>
<gene>
    <name evidence="2" type="ORF">BDN70DRAFT_902108</name>
</gene>
<organism evidence="2 3">
    <name type="scientific">Pholiota conissans</name>
    <dbReference type="NCBI Taxonomy" id="109636"/>
    <lineage>
        <taxon>Eukaryota</taxon>
        <taxon>Fungi</taxon>
        <taxon>Dikarya</taxon>
        <taxon>Basidiomycota</taxon>
        <taxon>Agaricomycotina</taxon>
        <taxon>Agaricomycetes</taxon>
        <taxon>Agaricomycetidae</taxon>
        <taxon>Agaricales</taxon>
        <taxon>Agaricineae</taxon>
        <taxon>Strophariaceae</taxon>
        <taxon>Pholiota</taxon>
    </lineage>
</organism>
<dbReference type="EMBL" id="MU156001">
    <property type="protein sequence ID" value="KAF9470436.1"/>
    <property type="molecule type" value="Genomic_DNA"/>
</dbReference>
<feature type="compositionally biased region" description="Polar residues" evidence="1">
    <location>
        <begin position="216"/>
        <end position="225"/>
    </location>
</feature>
<feature type="compositionally biased region" description="Low complexity" evidence="1">
    <location>
        <begin position="358"/>
        <end position="377"/>
    </location>
</feature>
<feature type="compositionally biased region" description="Basic and acidic residues" evidence="1">
    <location>
        <begin position="268"/>
        <end position="277"/>
    </location>
</feature>
<evidence type="ECO:0000256" key="1">
    <source>
        <dbReference type="SAM" id="MobiDB-lite"/>
    </source>
</evidence>
<name>A0A9P6CKW2_9AGAR</name>
<feature type="compositionally biased region" description="Basic and acidic residues" evidence="1">
    <location>
        <begin position="381"/>
        <end position="392"/>
    </location>
</feature>
<feature type="compositionally biased region" description="Basic and acidic residues" evidence="1">
    <location>
        <begin position="320"/>
        <end position="337"/>
    </location>
</feature>
<feature type="region of interest" description="Disordered" evidence="1">
    <location>
        <begin position="320"/>
        <end position="392"/>
    </location>
</feature>
<dbReference type="Proteomes" id="UP000807469">
    <property type="component" value="Unassembled WGS sequence"/>
</dbReference>
<evidence type="ECO:0000313" key="2">
    <source>
        <dbReference type="EMBL" id="KAF9470436.1"/>
    </source>
</evidence>
<feature type="region of interest" description="Disordered" evidence="1">
    <location>
        <begin position="199"/>
        <end position="293"/>
    </location>
</feature>
<proteinExistence type="predicted"/>
<feature type="compositionally biased region" description="Basic residues" evidence="1">
    <location>
        <begin position="248"/>
        <end position="262"/>
    </location>
</feature>
<reference evidence="2" key="1">
    <citation type="submission" date="2020-11" db="EMBL/GenBank/DDBJ databases">
        <authorList>
            <consortium name="DOE Joint Genome Institute"/>
            <person name="Ahrendt S."/>
            <person name="Riley R."/>
            <person name="Andreopoulos W."/>
            <person name="Labutti K."/>
            <person name="Pangilinan J."/>
            <person name="Ruiz-Duenas F.J."/>
            <person name="Barrasa J.M."/>
            <person name="Sanchez-Garcia M."/>
            <person name="Camarero S."/>
            <person name="Miyauchi S."/>
            <person name="Serrano A."/>
            <person name="Linde D."/>
            <person name="Babiker R."/>
            <person name="Drula E."/>
            <person name="Ayuso-Fernandez I."/>
            <person name="Pacheco R."/>
            <person name="Padilla G."/>
            <person name="Ferreira P."/>
            <person name="Barriuso J."/>
            <person name="Kellner H."/>
            <person name="Castanera R."/>
            <person name="Alfaro M."/>
            <person name="Ramirez L."/>
            <person name="Pisabarro A.G."/>
            <person name="Kuo A."/>
            <person name="Tritt A."/>
            <person name="Lipzen A."/>
            <person name="He G."/>
            <person name="Yan M."/>
            <person name="Ng V."/>
            <person name="Cullen D."/>
            <person name="Martin F."/>
            <person name="Rosso M.-N."/>
            <person name="Henrissat B."/>
            <person name="Hibbett D."/>
            <person name="Martinez A.T."/>
            <person name="Grigoriev I.V."/>
        </authorList>
    </citation>
    <scope>NUCLEOTIDE SEQUENCE</scope>
    <source>
        <strain evidence="2">CIRM-BRFM 674</strain>
    </source>
</reference>